<proteinExistence type="predicted"/>
<keyword evidence="1" id="KW-0732">Signal</keyword>
<feature type="signal peptide" evidence="1">
    <location>
        <begin position="1"/>
        <end position="21"/>
    </location>
</feature>
<evidence type="ECO:0000313" key="2">
    <source>
        <dbReference type="EMBL" id="MBW48834.1"/>
    </source>
</evidence>
<dbReference type="AlphaFoldDB" id="A0A2M4B701"/>
<reference evidence="2" key="1">
    <citation type="submission" date="2018-01" db="EMBL/GenBank/DDBJ databases">
        <title>An insight into the sialome of Amazonian anophelines.</title>
        <authorList>
            <person name="Ribeiro J.M."/>
            <person name="Scarpassa V."/>
            <person name="Calvo E."/>
        </authorList>
    </citation>
    <scope>NUCLEOTIDE SEQUENCE</scope>
    <source>
        <tissue evidence="2">Salivary glands</tissue>
    </source>
</reference>
<organism evidence="2">
    <name type="scientific">Anopheles triannulatus</name>
    <dbReference type="NCBI Taxonomy" id="58253"/>
    <lineage>
        <taxon>Eukaryota</taxon>
        <taxon>Metazoa</taxon>
        <taxon>Ecdysozoa</taxon>
        <taxon>Arthropoda</taxon>
        <taxon>Hexapoda</taxon>
        <taxon>Insecta</taxon>
        <taxon>Pterygota</taxon>
        <taxon>Neoptera</taxon>
        <taxon>Endopterygota</taxon>
        <taxon>Diptera</taxon>
        <taxon>Nematocera</taxon>
        <taxon>Culicoidea</taxon>
        <taxon>Culicidae</taxon>
        <taxon>Anophelinae</taxon>
        <taxon>Anopheles</taxon>
    </lineage>
</organism>
<evidence type="ECO:0000256" key="1">
    <source>
        <dbReference type="SAM" id="SignalP"/>
    </source>
</evidence>
<name>A0A2M4B701_9DIPT</name>
<protein>
    <submittedName>
        <fullName evidence="2">Putative secreted protein</fullName>
    </submittedName>
</protein>
<sequence>MFHLSAILLFFACRFTQFSFSHWFVDPQISFPSRIPIRKRLSGRQVNTRSLQDPEENPTSKSNIFNVGLATPYVSVTRLPSIE</sequence>
<feature type="chain" id="PRO_5014992729" evidence="1">
    <location>
        <begin position="22"/>
        <end position="83"/>
    </location>
</feature>
<dbReference type="EMBL" id="GGFK01015513">
    <property type="protein sequence ID" value="MBW48834.1"/>
    <property type="molecule type" value="Transcribed_RNA"/>
</dbReference>
<accession>A0A2M4B701</accession>